<gene>
    <name evidence="5" type="ORF">DAERI_070134</name>
</gene>
<dbReference type="OrthoDB" id="9804819at2"/>
<dbReference type="AlphaFoldDB" id="A0A2I9D621"/>
<feature type="domain" description="ABC transporter" evidence="4">
    <location>
        <begin position="17"/>
        <end position="258"/>
    </location>
</feature>
<reference evidence="6" key="1">
    <citation type="submission" date="2018-01" db="EMBL/GenBank/DDBJ databases">
        <title>Draft Genome Sequence of the Radioresistant Bacterium Deinococcus aerius TR0125, Isolated from the Higher Atmosphere above Japan.</title>
        <authorList>
            <person name="Satoh K."/>
            <person name="Arai H."/>
            <person name="Sanzen T."/>
            <person name="Kawaguchi Y."/>
            <person name="Hayashi H."/>
            <person name="Yokobori S."/>
            <person name="Yamagishi A."/>
            <person name="Oono Y."/>
            <person name="Narumi I."/>
        </authorList>
    </citation>
    <scope>NUCLEOTIDE SEQUENCE [LARGE SCALE GENOMIC DNA]</scope>
    <source>
        <strain evidence="6">TR0125</strain>
    </source>
</reference>
<dbReference type="Pfam" id="PF00005">
    <property type="entry name" value="ABC_tran"/>
    <property type="match status" value="1"/>
</dbReference>
<dbReference type="Gene3D" id="3.40.50.300">
    <property type="entry name" value="P-loop containing nucleotide triphosphate hydrolases"/>
    <property type="match status" value="1"/>
</dbReference>
<dbReference type="EMBL" id="BFAG01000007">
    <property type="protein sequence ID" value="GBF06136.1"/>
    <property type="molecule type" value="Genomic_DNA"/>
</dbReference>
<accession>A0A2I9D621</accession>
<name>A0A2I9D621_9DEIO</name>
<evidence type="ECO:0000256" key="3">
    <source>
        <dbReference type="ARBA" id="ARBA00022840"/>
    </source>
</evidence>
<evidence type="ECO:0000313" key="5">
    <source>
        <dbReference type="EMBL" id="GBF06136.1"/>
    </source>
</evidence>
<dbReference type="PANTHER" id="PTHR42711:SF4">
    <property type="entry name" value="ABC TRANSPORTER RELATED"/>
    <property type="match status" value="1"/>
</dbReference>
<dbReference type="InterPro" id="IPR050763">
    <property type="entry name" value="ABC_transporter_ATP-binding"/>
</dbReference>
<organism evidence="5 6">
    <name type="scientific">Deinococcus aerius</name>
    <dbReference type="NCBI Taxonomy" id="200253"/>
    <lineage>
        <taxon>Bacteria</taxon>
        <taxon>Thermotogati</taxon>
        <taxon>Deinococcota</taxon>
        <taxon>Deinococci</taxon>
        <taxon>Deinococcales</taxon>
        <taxon>Deinococcaceae</taxon>
        <taxon>Deinococcus</taxon>
    </lineage>
</organism>
<evidence type="ECO:0000256" key="2">
    <source>
        <dbReference type="ARBA" id="ARBA00022741"/>
    </source>
</evidence>
<sequence>MANIEVSSLSMTYRVPVRGAGLRAALGALTRPQFREVPAVRGVSFQVGQGEIVGFLGPNGAGKTTTLKMLAGVLTPTSGNAQVLGHTPWRREAAYLRRVAMIRGSRPLAAPGELTVLDALRFQGRVYDVPDREFRANLAELTDLLHLQELLPRQVRALSLDERMRSGLAFALLYRPQVLFLDEPTIGLDVGAVGMIRSFLSGYGQQTGATIVLTSHYMADVEALCSRVILIDKGEIRHDGDLAALSARLAPHKLLRLTLAPTGPIEWSRYGEVEAEDGETVTLRVRRSDVPGVTARLLAELPVLDLSVREPPLEGVLAQVYREGVGA</sequence>
<dbReference type="RefSeq" id="WP_103129530.1">
    <property type="nucleotide sequence ID" value="NZ_BFAG01000007.1"/>
</dbReference>
<dbReference type="GO" id="GO:0016887">
    <property type="term" value="F:ATP hydrolysis activity"/>
    <property type="evidence" value="ECO:0007669"/>
    <property type="project" value="InterPro"/>
</dbReference>
<evidence type="ECO:0000256" key="1">
    <source>
        <dbReference type="ARBA" id="ARBA00022448"/>
    </source>
</evidence>
<evidence type="ECO:0000259" key="4">
    <source>
        <dbReference type="PROSITE" id="PS50893"/>
    </source>
</evidence>
<proteinExistence type="predicted"/>
<comment type="caution">
    <text evidence="5">The sequence shown here is derived from an EMBL/GenBank/DDBJ whole genome shotgun (WGS) entry which is preliminary data.</text>
</comment>
<dbReference type="InterPro" id="IPR003593">
    <property type="entry name" value="AAA+_ATPase"/>
</dbReference>
<protein>
    <submittedName>
        <fullName evidence="5">ABC transporter related protein</fullName>
    </submittedName>
</protein>
<keyword evidence="2" id="KW-0547">Nucleotide-binding</keyword>
<keyword evidence="1" id="KW-0813">Transport</keyword>
<dbReference type="PROSITE" id="PS50893">
    <property type="entry name" value="ABC_TRANSPORTER_2"/>
    <property type="match status" value="1"/>
</dbReference>
<evidence type="ECO:0000313" key="6">
    <source>
        <dbReference type="Proteomes" id="UP000236569"/>
    </source>
</evidence>
<dbReference type="PANTHER" id="PTHR42711">
    <property type="entry name" value="ABC TRANSPORTER ATP-BINDING PROTEIN"/>
    <property type="match status" value="1"/>
</dbReference>
<keyword evidence="6" id="KW-1185">Reference proteome</keyword>
<dbReference type="SUPFAM" id="SSF52540">
    <property type="entry name" value="P-loop containing nucleoside triphosphate hydrolases"/>
    <property type="match status" value="1"/>
</dbReference>
<dbReference type="InterPro" id="IPR003439">
    <property type="entry name" value="ABC_transporter-like_ATP-bd"/>
</dbReference>
<dbReference type="Proteomes" id="UP000236569">
    <property type="component" value="Unassembled WGS sequence"/>
</dbReference>
<keyword evidence="3" id="KW-0067">ATP-binding</keyword>
<dbReference type="SMART" id="SM00382">
    <property type="entry name" value="AAA"/>
    <property type="match status" value="1"/>
</dbReference>
<dbReference type="GO" id="GO:0005524">
    <property type="term" value="F:ATP binding"/>
    <property type="evidence" value="ECO:0007669"/>
    <property type="project" value="UniProtKB-KW"/>
</dbReference>
<dbReference type="InterPro" id="IPR027417">
    <property type="entry name" value="P-loop_NTPase"/>
</dbReference>